<proteinExistence type="predicted"/>
<evidence type="ECO:0000313" key="2">
    <source>
        <dbReference type="EMBL" id="GIH16323.1"/>
    </source>
</evidence>
<dbReference type="AlphaFoldDB" id="A0A8J3QT44"/>
<evidence type="ECO:0000256" key="1">
    <source>
        <dbReference type="SAM" id="SignalP"/>
    </source>
</evidence>
<accession>A0A8J3QT44</accession>
<sequence length="181" mass="17746">MRFRKILLPLAAATVAAIGFAAAPASAAPTGDTSTTFDVNAGTLDITVPANATIGSGAPGTTITGQLGAVTVSDTRATDPADWEATVTSTDFTTGTATAAETVAATDVDYSSGPATATTGNGTFTPSLTPAPLDNTTPLTAFTHTGGTGVNSATWNPTLAINVPLANVAGTYTGTVTHSVA</sequence>
<keyword evidence="3" id="KW-1185">Reference proteome</keyword>
<evidence type="ECO:0008006" key="4">
    <source>
        <dbReference type="Google" id="ProtNLM"/>
    </source>
</evidence>
<feature type="chain" id="PRO_5035265531" description="WxL domain-containing protein" evidence="1">
    <location>
        <begin position="28"/>
        <end position="181"/>
    </location>
</feature>
<dbReference type="EMBL" id="BONZ01000042">
    <property type="protein sequence ID" value="GIH16323.1"/>
    <property type="molecule type" value="Genomic_DNA"/>
</dbReference>
<feature type="signal peptide" evidence="1">
    <location>
        <begin position="1"/>
        <end position="27"/>
    </location>
</feature>
<name>A0A8J3QT44_9ACTN</name>
<dbReference type="Proteomes" id="UP000642748">
    <property type="component" value="Unassembled WGS sequence"/>
</dbReference>
<reference evidence="2" key="1">
    <citation type="submission" date="2021-01" db="EMBL/GenBank/DDBJ databases">
        <title>Whole genome shotgun sequence of Rugosimonospora africana NBRC 104875.</title>
        <authorList>
            <person name="Komaki H."/>
            <person name="Tamura T."/>
        </authorList>
    </citation>
    <scope>NUCLEOTIDE SEQUENCE</scope>
    <source>
        <strain evidence="2">NBRC 104875</strain>
    </source>
</reference>
<comment type="caution">
    <text evidence="2">The sequence shown here is derived from an EMBL/GenBank/DDBJ whole genome shotgun (WGS) entry which is preliminary data.</text>
</comment>
<gene>
    <name evidence="2" type="ORF">Raf01_44950</name>
</gene>
<evidence type="ECO:0000313" key="3">
    <source>
        <dbReference type="Proteomes" id="UP000642748"/>
    </source>
</evidence>
<keyword evidence="1" id="KW-0732">Signal</keyword>
<protein>
    <recommendedName>
        <fullName evidence="4">WxL domain-containing protein</fullName>
    </recommendedName>
</protein>
<organism evidence="2 3">
    <name type="scientific">Rugosimonospora africana</name>
    <dbReference type="NCBI Taxonomy" id="556532"/>
    <lineage>
        <taxon>Bacteria</taxon>
        <taxon>Bacillati</taxon>
        <taxon>Actinomycetota</taxon>
        <taxon>Actinomycetes</taxon>
        <taxon>Micromonosporales</taxon>
        <taxon>Micromonosporaceae</taxon>
        <taxon>Rugosimonospora</taxon>
    </lineage>
</organism>